<dbReference type="EMBL" id="NBIV01000095">
    <property type="protein sequence ID" value="PXF44305.1"/>
    <property type="molecule type" value="Genomic_DNA"/>
</dbReference>
<keyword evidence="3" id="KW-1185">Reference proteome</keyword>
<organism evidence="2 3">
    <name type="scientific">Gracilariopsis chorda</name>
    <dbReference type="NCBI Taxonomy" id="448386"/>
    <lineage>
        <taxon>Eukaryota</taxon>
        <taxon>Rhodophyta</taxon>
        <taxon>Florideophyceae</taxon>
        <taxon>Rhodymeniophycidae</taxon>
        <taxon>Gracilariales</taxon>
        <taxon>Gracilariaceae</taxon>
        <taxon>Gracilariopsis</taxon>
    </lineage>
</organism>
<dbReference type="AlphaFoldDB" id="A0A2V3IQD3"/>
<proteinExistence type="predicted"/>
<feature type="compositionally biased region" description="Polar residues" evidence="1">
    <location>
        <begin position="17"/>
        <end position="26"/>
    </location>
</feature>
<feature type="region of interest" description="Disordered" evidence="1">
    <location>
        <begin position="1"/>
        <end position="26"/>
    </location>
</feature>
<evidence type="ECO:0000313" key="2">
    <source>
        <dbReference type="EMBL" id="PXF44305.1"/>
    </source>
</evidence>
<evidence type="ECO:0000313" key="3">
    <source>
        <dbReference type="Proteomes" id="UP000247409"/>
    </source>
</evidence>
<reference evidence="2 3" key="1">
    <citation type="journal article" date="2018" name="Mol. Biol. Evol.">
        <title>Analysis of the draft genome of the red seaweed Gracilariopsis chorda provides insights into genome size evolution in Rhodophyta.</title>
        <authorList>
            <person name="Lee J."/>
            <person name="Yang E.C."/>
            <person name="Graf L."/>
            <person name="Yang J.H."/>
            <person name="Qiu H."/>
            <person name="Zel Zion U."/>
            <person name="Chan C.X."/>
            <person name="Stephens T.G."/>
            <person name="Weber A.P.M."/>
            <person name="Boo G.H."/>
            <person name="Boo S.M."/>
            <person name="Kim K.M."/>
            <person name="Shin Y."/>
            <person name="Jung M."/>
            <person name="Lee S.J."/>
            <person name="Yim H.S."/>
            <person name="Lee J.H."/>
            <person name="Bhattacharya D."/>
            <person name="Yoon H.S."/>
        </authorList>
    </citation>
    <scope>NUCLEOTIDE SEQUENCE [LARGE SCALE GENOMIC DNA]</scope>
    <source>
        <strain evidence="2 3">SKKU-2015</strain>
        <tissue evidence="2">Whole body</tissue>
    </source>
</reference>
<sequence>MTARSSVEITRKERKQGTVQTNGVEANSRTRKFKELRQYTKTGENMRRIMGRVDRCQILVLGLRVVTTM</sequence>
<protein>
    <submittedName>
        <fullName evidence="2">Uncharacterized protein</fullName>
    </submittedName>
</protein>
<comment type="caution">
    <text evidence="2">The sequence shown here is derived from an EMBL/GenBank/DDBJ whole genome shotgun (WGS) entry which is preliminary data.</text>
</comment>
<evidence type="ECO:0000256" key="1">
    <source>
        <dbReference type="SAM" id="MobiDB-lite"/>
    </source>
</evidence>
<accession>A0A2V3IQD3</accession>
<gene>
    <name evidence="2" type="ORF">BWQ96_05932</name>
</gene>
<dbReference type="Proteomes" id="UP000247409">
    <property type="component" value="Unassembled WGS sequence"/>
</dbReference>
<name>A0A2V3IQD3_9FLOR</name>